<name>A0A7G7XXY6_9BIVA</name>
<keyword evidence="4" id="KW-0430">Lectin</keyword>
<feature type="signal peptide" evidence="2">
    <location>
        <begin position="1"/>
        <end position="23"/>
    </location>
</feature>
<evidence type="ECO:0000259" key="3">
    <source>
        <dbReference type="PROSITE" id="PS50041"/>
    </source>
</evidence>
<gene>
    <name evidence="4" type="primary">CTL4</name>
</gene>
<evidence type="ECO:0000256" key="1">
    <source>
        <dbReference type="ARBA" id="ARBA00023157"/>
    </source>
</evidence>
<dbReference type="InterPro" id="IPR016186">
    <property type="entry name" value="C-type_lectin-like/link_sf"/>
</dbReference>
<feature type="chain" id="PRO_5028817467" evidence="2">
    <location>
        <begin position="24"/>
        <end position="188"/>
    </location>
</feature>
<proteinExistence type="evidence at transcript level"/>
<dbReference type="GO" id="GO:0030246">
    <property type="term" value="F:carbohydrate binding"/>
    <property type="evidence" value="ECO:0007669"/>
    <property type="project" value="UniProtKB-KW"/>
</dbReference>
<evidence type="ECO:0000313" key="4">
    <source>
        <dbReference type="EMBL" id="QNH85696.1"/>
    </source>
</evidence>
<reference evidence="4" key="1">
    <citation type="journal article" date="2020" name="Fish Shellfish">
        <title>Transcriptomic analysis and expression of C-type lectins in response to Vibrio parahaemolyticus challenge in Scapharca subcrenata.</title>
        <authorList>
            <person name="Lin J."/>
            <person name="Ning J."/>
            <person name="Lu X."/>
            <person name="Chen M."/>
            <person name="Cao W."/>
            <person name="Wang C."/>
        </authorList>
    </citation>
    <scope>NUCLEOTIDE SEQUENCE</scope>
</reference>
<dbReference type="PANTHER" id="PTHR22803">
    <property type="entry name" value="MANNOSE, PHOSPHOLIPASE, LECTIN RECEPTOR RELATED"/>
    <property type="match status" value="1"/>
</dbReference>
<protein>
    <submittedName>
        <fullName evidence="4">C-type lectin 4</fullName>
    </submittedName>
</protein>
<dbReference type="AlphaFoldDB" id="A0A7G7XXY6"/>
<keyword evidence="1" id="KW-1015">Disulfide bond</keyword>
<accession>A0A7G7XXY6</accession>
<dbReference type="SUPFAM" id="SSF56436">
    <property type="entry name" value="C-type lectin-like"/>
    <property type="match status" value="1"/>
</dbReference>
<dbReference type="EMBL" id="MT261181">
    <property type="protein sequence ID" value="QNH85696.1"/>
    <property type="molecule type" value="mRNA"/>
</dbReference>
<dbReference type="Pfam" id="PF00059">
    <property type="entry name" value="Lectin_C"/>
    <property type="match status" value="1"/>
</dbReference>
<dbReference type="InterPro" id="IPR016187">
    <property type="entry name" value="CTDL_fold"/>
</dbReference>
<keyword evidence="2" id="KW-0732">Signal</keyword>
<dbReference type="CDD" id="cd00037">
    <property type="entry name" value="CLECT"/>
    <property type="match status" value="1"/>
</dbReference>
<sequence length="188" mass="21544">MYNVYGTFLFLMVAYIISSGVLAANCEPGWREFKNNCYLFNKSKTNWRDARKFCEGKQASLATVTSLDKHNYITEQIILEDTSHTWIGGNDIGREGLWVWERTGEHFKFTKWHTGQPDNDKNNGHCLLMDAGYGFAWNDITCVNSYSFVCEKPSKTASTCQEVLISSLLKHCITDKNLQSFIKSLQKK</sequence>
<dbReference type="PROSITE" id="PS00615">
    <property type="entry name" value="C_TYPE_LECTIN_1"/>
    <property type="match status" value="1"/>
</dbReference>
<feature type="domain" description="C-type lectin" evidence="3">
    <location>
        <begin position="33"/>
        <end position="151"/>
    </location>
</feature>
<dbReference type="InterPro" id="IPR050111">
    <property type="entry name" value="C-type_lectin/snaclec_domain"/>
</dbReference>
<dbReference type="Gene3D" id="3.10.100.10">
    <property type="entry name" value="Mannose-Binding Protein A, subunit A"/>
    <property type="match status" value="1"/>
</dbReference>
<dbReference type="InterPro" id="IPR001304">
    <property type="entry name" value="C-type_lectin-like"/>
</dbReference>
<evidence type="ECO:0000256" key="2">
    <source>
        <dbReference type="SAM" id="SignalP"/>
    </source>
</evidence>
<organism evidence="4">
    <name type="scientific">Anadara kagoshimensis</name>
    <dbReference type="NCBI Taxonomy" id="1390362"/>
    <lineage>
        <taxon>Eukaryota</taxon>
        <taxon>Metazoa</taxon>
        <taxon>Spiralia</taxon>
        <taxon>Lophotrochozoa</taxon>
        <taxon>Mollusca</taxon>
        <taxon>Bivalvia</taxon>
        <taxon>Autobranchia</taxon>
        <taxon>Pteriomorphia</taxon>
        <taxon>Arcoida</taxon>
        <taxon>Arcoidea</taxon>
        <taxon>Arcidae</taxon>
        <taxon>Anadara</taxon>
    </lineage>
</organism>
<dbReference type="PROSITE" id="PS50041">
    <property type="entry name" value="C_TYPE_LECTIN_2"/>
    <property type="match status" value="1"/>
</dbReference>
<dbReference type="SMART" id="SM00034">
    <property type="entry name" value="CLECT"/>
    <property type="match status" value="1"/>
</dbReference>
<dbReference type="InterPro" id="IPR018378">
    <property type="entry name" value="C-type_lectin_CS"/>
</dbReference>